<proteinExistence type="predicted"/>
<dbReference type="GO" id="GO:0005886">
    <property type="term" value="C:plasma membrane"/>
    <property type="evidence" value="ECO:0007669"/>
    <property type="project" value="InterPro"/>
</dbReference>
<keyword evidence="2" id="KW-1185">Reference proteome</keyword>
<evidence type="ECO:0000313" key="1">
    <source>
        <dbReference type="EMBL" id="BCR35959.1"/>
    </source>
</evidence>
<organism evidence="1 2">
    <name type="scientific">Mariniplasma anaerobium</name>
    <dbReference type="NCBI Taxonomy" id="2735436"/>
    <lineage>
        <taxon>Bacteria</taxon>
        <taxon>Bacillati</taxon>
        <taxon>Mycoplasmatota</taxon>
        <taxon>Mollicutes</taxon>
        <taxon>Acholeplasmatales</taxon>
        <taxon>Acholeplasmataceae</taxon>
        <taxon>Mariniplasma</taxon>
    </lineage>
</organism>
<accession>A0A7U9TKM1</accession>
<dbReference type="KEGG" id="manr:MPAN_008520"/>
<dbReference type="Gene3D" id="1.10.1760.20">
    <property type="match status" value="1"/>
</dbReference>
<gene>
    <name evidence="1" type="primary">thiT</name>
    <name evidence="1" type="ORF">MPAN_008520</name>
</gene>
<dbReference type="Proteomes" id="UP000620133">
    <property type="component" value="Chromosome"/>
</dbReference>
<dbReference type="GO" id="GO:0015234">
    <property type="term" value="F:thiamine transmembrane transporter activity"/>
    <property type="evidence" value="ECO:0007669"/>
    <property type="project" value="InterPro"/>
</dbReference>
<dbReference type="EMBL" id="AP024412">
    <property type="protein sequence ID" value="BCR35959.1"/>
    <property type="molecule type" value="Genomic_DNA"/>
</dbReference>
<protein>
    <submittedName>
        <fullName evidence="1">Thiamine transporter ThiT</fullName>
    </submittedName>
</protein>
<dbReference type="InterPro" id="IPR012651">
    <property type="entry name" value="Thia_Transptr_ThiT"/>
</dbReference>
<evidence type="ECO:0000313" key="2">
    <source>
        <dbReference type="Proteomes" id="UP000620133"/>
    </source>
</evidence>
<sequence>MNQKSETRKMIATINLLAIAIILDVLINAIPVLNLSMPFGGKFFGISMLPIVMIGLMFGLKYGLISGFIYAMYNFGIDYIIYIEALKSTLEAWTGESWGAFKIFMLILFDYIIPFMAFGLSGLFKEGFKTKAKFIYAFVTVSIVRLISSTISGVILWSSSITYAVDQVEQGEANQNIATQLFSFVGNKIWLYSLGYNLIYIVSTLIVTLIIGLLSFKRLQAITQDYAI</sequence>
<dbReference type="RefSeq" id="WP_176239802.1">
    <property type="nucleotide sequence ID" value="NZ_AP024412.1"/>
</dbReference>
<reference evidence="1" key="1">
    <citation type="submission" date="2021-01" db="EMBL/GenBank/DDBJ databases">
        <title>Draft genome sequence of Acholeplasmataceae bacterium strain Mahy22.</title>
        <authorList>
            <person name="Watanabe M."/>
            <person name="Kojima H."/>
            <person name="Fukui M."/>
        </authorList>
    </citation>
    <scope>NUCLEOTIDE SEQUENCE</scope>
    <source>
        <strain evidence="1">Mahy22</strain>
    </source>
</reference>
<dbReference type="Pfam" id="PF09515">
    <property type="entry name" value="Thia_YuaJ"/>
    <property type="match status" value="1"/>
</dbReference>
<dbReference type="AlphaFoldDB" id="A0A7U9TKM1"/>
<name>A0A7U9TKM1_9MOLU</name>